<dbReference type="Proteomes" id="UP000193498">
    <property type="component" value="Unassembled WGS sequence"/>
</dbReference>
<keyword evidence="2" id="KW-1185">Reference proteome</keyword>
<reference evidence="1 2" key="1">
    <citation type="submission" date="2016-07" db="EMBL/GenBank/DDBJ databases">
        <title>Pervasive Adenine N6-methylation of Active Genes in Fungi.</title>
        <authorList>
            <consortium name="DOE Joint Genome Institute"/>
            <person name="Mondo S.J."/>
            <person name="Dannebaum R.O."/>
            <person name="Kuo R.C."/>
            <person name="Labutti K."/>
            <person name="Haridas S."/>
            <person name="Kuo A."/>
            <person name="Salamov A."/>
            <person name="Ahrendt S.R."/>
            <person name="Lipzen A."/>
            <person name="Sullivan W."/>
            <person name="Andreopoulos W.B."/>
            <person name="Clum A."/>
            <person name="Lindquist E."/>
            <person name="Daum C."/>
            <person name="Ramamoorthy G.K."/>
            <person name="Gryganskyi A."/>
            <person name="Culley D."/>
            <person name="Magnuson J.K."/>
            <person name="James T.Y."/>
            <person name="O'Malley M.A."/>
            <person name="Stajich J.E."/>
            <person name="Spatafora J.W."/>
            <person name="Visel A."/>
            <person name="Grigoriev I.V."/>
        </authorList>
    </citation>
    <scope>NUCLEOTIDE SEQUENCE [LARGE SCALE GENOMIC DNA]</scope>
    <source>
        <strain evidence="1 2">CBS 931.73</strain>
    </source>
</reference>
<evidence type="ECO:0000313" key="1">
    <source>
        <dbReference type="EMBL" id="ORX97379.1"/>
    </source>
</evidence>
<proteinExistence type="predicted"/>
<dbReference type="AlphaFoldDB" id="A0A1Y1YHC9"/>
<comment type="caution">
    <text evidence="1">The sequence shown here is derived from an EMBL/GenBank/DDBJ whole genome shotgun (WGS) entry which is preliminary data.</text>
</comment>
<dbReference type="EMBL" id="MCFE01000134">
    <property type="protein sequence ID" value="ORX97379.1"/>
    <property type="molecule type" value="Genomic_DNA"/>
</dbReference>
<gene>
    <name evidence="1" type="ORF">K493DRAFT_300474</name>
</gene>
<organism evidence="1 2">
    <name type="scientific">Basidiobolus meristosporus CBS 931.73</name>
    <dbReference type="NCBI Taxonomy" id="1314790"/>
    <lineage>
        <taxon>Eukaryota</taxon>
        <taxon>Fungi</taxon>
        <taxon>Fungi incertae sedis</taxon>
        <taxon>Zoopagomycota</taxon>
        <taxon>Entomophthoromycotina</taxon>
        <taxon>Basidiobolomycetes</taxon>
        <taxon>Basidiobolales</taxon>
        <taxon>Basidiobolaceae</taxon>
        <taxon>Basidiobolus</taxon>
    </lineage>
</organism>
<accession>A0A1Y1YHC9</accession>
<name>A0A1Y1YHC9_9FUNG</name>
<protein>
    <submittedName>
        <fullName evidence="1">Uncharacterized protein</fullName>
    </submittedName>
</protein>
<dbReference type="InParanoid" id="A0A1Y1YHC9"/>
<evidence type="ECO:0000313" key="2">
    <source>
        <dbReference type="Proteomes" id="UP000193498"/>
    </source>
</evidence>
<sequence>MEDHWGRFHTASTIAAYPHQILRSSFIRVFQNVSGLQTPQFSHGRIANWPELLLPTTNGSHVRAIGYNGGFTNSDDILLADFWSVNVMNAPISVAAEYCCLPPVEKFELQCKARYLSLAINSGATPCSKNQQRDIPIWVALIYTNVRLLYIGAEYTSTSLTSEGFLAAIPTHTAWMTSH</sequence>